<organism evidence="3 4">
    <name type="scientific">Papaver atlanticum</name>
    <dbReference type="NCBI Taxonomy" id="357466"/>
    <lineage>
        <taxon>Eukaryota</taxon>
        <taxon>Viridiplantae</taxon>
        <taxon>Streptophyta</taxon>
        <taxon>Embryophyta</taxon>
        <taxon>Tracheophyta</taxon>
        <taxon>Spermatophyta</taxon>
        <taxon>Magnoliopsida</taxon>
        <taxon>Ranunculales</taxon>
        <taxon>Papaveraceae</taxon>
        <taxon>Papaveroideae</taxon>
        <taxon>Papaver</taxon>
    </lineage>
</organism>
<dbReference type="EMBL" id="JAJJMB010013076">
    <property type="protein sequence ID" value="KAI3871211.1"/>
    <property type="molecule type" value="Genomic_DNA"/>
</dbReference>
<sequence length="168" mass="17322">MELIQRKFASVGFLLFAIVGFSFLEQIALAQTVNINIEITTDGCCCQAPPCPCPSPSPPSPPPPSPPSPSPPPPSPPPPKPSPPPPPPAELVCEGGDSYTYTTFSEETDCGLCDAECIKECSQSGTSVAKKSCSPGEDPSSLFCQCCCKATSTSASSASARGSLLLLL</sequence>
<proteinExistence type="predicted"/>
<dbReference type="PRINTS" id="PR01217">
    <property type="entry name" value="PRICHEXTENSN"/>
</dbReference>
<name>A0AAD4S737_9MAGN</name>
<feature type="compositionally biased region" description="Pro residues" evidence="1">
    <location>
        <begin position="54"/>
        <end position="89"/>
    </location>
</feature>
<evidence type="ECO:0000256" key="2">
    <source>
        <dbReference type="SAM" id="SignalP"/>
    </source>
</evidence>
<feature type="signal peptide" evidence="2">
    <location>
        <begin position="1"/>
        <end position="30"/>
    </location>
</feature>
<evidence type="ECO:0000256" key="1">
    <source>
        <dbReference type="SAM" id="MobiDB-lite"/>
    </source>
</evidence>
<reference evidence="3" key="1">
    <citation type="submission" date="2022-04" db="EMBL/GenBank/DDBJ databases">
        <title>A functionally conserved STORR gene fusion in Papaver species that diverged 16.8 million years ago.</title>
        <authorList>
            <person name="Catania T."/>
        </authorList>
    </citation>
    <scope>NUCLEOTIDE SEQUENCE</scope>
    <source>
        <strain evidence="3">S-188037</strain>
    </source>
</reference>
<keyword evidence="4" id="KW-1185">Reference proteome</keyword>
<dbReference type="AlphaFoldDB" id="A0AAD4S737"/>
<evidence type="ECO:0000313" key="4">
    <source>
        <dbReference type="Proteomes" id="UP001202328"/>
    </source>
</evidence>
<feature type="region of interest" description="Disordered" evidence="1">
    <location>
        <begin position="54"/>
        <end position="91"/>
    </location>
</feature>
<dbReference type="Proteomes" id="UP001202328">
    <property type="component" value="Unassembled WGS sequence"/>
</dbReference>
<feature type="chain" id="PRO_5042129204" evidence="2">
    <location>
        <begin position="31"/>
        <end position="168"/>
    </location>
</feature>
<comment type="caution">
    <text evidence="3">The sequence shown here is derived from an EMBL/GenBank/DDBJ whole genome shotgun (WGS) entry which is preliminary data.</text>
</comment>
<protein>
    <submittedName>
        <fullName evidence="3">Uncharacterized protein</fullName>
    </submittedName>
</protein>
<evidence type="ECO:0000313" key="3">
    <source>
        <dbReference type="EMBL" id="KAI3871211.1"/>
    </source>
</evidence>
<gene>
    <name evidence="3" type="ORF">MKW98_015111</name>
</gene>
<accession>A0AAD4S737</accession>
<keyword evidence="2" id="KW-0732">Signal</keyword>